<dbReference type="PANTHER" id="PTHR11559">
    <property type="entry name" value="CARBOXYLESTERASE"/>
    <property type="match status" value="1"/>
</dbReference>
<keyword evidence="3" id="KW-1185">Reference proteome</keyword>
<name>A0A6A6BWV2_ZASCE</name>
<organism evidence="2 3">
    <name type="scientific">Zasmidium cellare ATCC 36951</name>
    <dbReference type="NCBI Taxonomy" id="1080233"/>
    <lineage>
        <taxon>Eukaryota</taxon>
        <taxon>Fungi</taxon>
        <taxon>Dikarya</taxon>
        <taxon>Ascomycota</taxon>
        <taxon>Pezizomycotina</taxon>
        <taxon>Dothideomycetes</taxon>
        <taxon>Dothideomycetidae</taxon>
        <taxon>Mycosphaerellales</taxon>
        <taxon>Mycosphaerellaceae</taxon>
        <taxon>Zasmidium</taxon>
    </lineage>
</organism>
<dbReference type="InterPro" id="IPR002018">
    <property type="entry name" value="CarbesteraseB"/>
</dbReference>
<dbReference type="Gene3D" id="3.40.50.1820">
    <property type="entry name" value="alpha/beta hydrolase"/>
    <property type="match status" value="1"/>
</dbReference>
<evidence type="ECO:0000259" key="1">
    <source>
        <dbReference type="Pfam" id="PF00135"/>
    </source>
</evidence>
<sequence length="256" mass="27856">RYAAPPLGEQRFRLPQPPLRETDLVDATQHGAVCFGVTNPATPTPPLEYSEDCLNIDVYAPANATSNDNGGLPVMLWIQGGGYVQDYNPNYNGTGLIEASGGNLIVVTFNYRVGPYGFLASTDLQQEGSLNGGFHDQLAAIQWVQDHISSFGGDPTRVTIFGTSIGGGSVILHNLAYGGSPPNTSSTVWSAGIGESLYLPSVLTVDQAQFQYDQRENRHGFCIAPDRYRQRQSARAIDLIFVNRGCKCRAYFFKAR</sequence>
<protein>
    <recommendedName>
        <fullName evidence="1">Carboxylesterase type B domain-containing protein</fullName>
    </recommendedName>
</protein>
<dbReference type="InterPro" id="IPR029058">
    <property type="entry name" value="AB_hydrolase_fold"/>
</dbReference>
<dbReference type="GeneID" id="54564153"/>
<accession>A0A6A6BWV2</accession>
<dbReference type="Proteomes" id="UP000799537">
    <property type="component" value="Unassembled WGS sequence"/>
</dbReference>
<evidence type="ECO:0000313" key="2">
    <source>
        <dbReference type="EMBL" id="KAF2158518.1"/>
    </source>
</evidence>
<dbReference type="OrthoDB" id="408631at2759"/>
<dbReference type="SUPFAM" id="SSF53474">
    <property type="entry name" value="alpha/beta-Hydrolases"/>
    <property type="match status" value="1"/>
</dbReference>
<feature type="domain" description="Carboxylesterase type B" evidence="1">
    <location>
        <begin position="1"/>
        <end position="175"/>
    </location>
</feature>
<dbReference type="RefSeq" id="XP_033659407.1">
    <property type="nucleotide sequence ID" value="XM_033810881.1"/>
</dbReference>
<dbReference type="AlphaFoldDB" id="A0A6A6BWV2"/>
<dbReference type="EMBL" id="ML993659">
    <property type="protein sequence ID" value="KAF2158518.1"/>
    <property type="molecule type" value="Genomic_DNA"/>
</dbReference>
<feature type="non-terminal residue" evidence="2">
    <location>
        <position position="1"/>
    </location>
</feature>
<proteinExistence type="predicted"/>
<dbReference type="InterPro" id="IPR050309">
    <property type="entry name" value="Type-B_Carboxylest/Lipase"/>
</dbReference>
<reference evidence="2" key="1">
    <citation type="journal article" date="2020" name="Stud. Mycol.">
        <title>101 Dothideomycetes genomes: a test case for predicting lifestyles and emergence of pathogens.</title>
        <authorList>
            <person name="Haridas S."/>
            <person name="Albert R."/>
            <person name="Binder M."/>
            <person name="Bloem J."/>
            <person name="Labutti K."/>
            <person name="Salamov A."/>
            <person name="Andreopoulos B."/>
            <person name="Baker S."/>
            <person name="Barry K."/>
            <person name="Bills G."/>
            <person name="Bluhm B."/>
            <person name="Cannon C."/>
            <person name="Castanera R."/>
            <person name="Culley D."/>
            <person name="Daum C."/>
            <person name="Ezra D."/>
            <person name="Gonzalez J."/>
            <person name="Henrissat B."/>
            <person name="Kuo A."/>
            <person name="Liang C."/>
            <person name="Lipzen A."/>
            <person name="Lutzoni F."/>
            <person name="Magnuson J."/>
            <person name="Mondo S."/>
            <person name="Nolan M."/>
            <person name="Ohm R."/>
            <person name="Pangilinan J."/>
            <person name="Park H.-J."/>
            <person name="Ramirez L."/>
            <person name="Alfaro M."/>
            <person name="Sun H."/>
            <person name="Tritt A."/>
            <person name="Yoshinaga Y."/>
            <person name="Zwiers L.-H."/>
            <person name="Turgeon B."/>
            <person name="Goodwin S."/>
            <person name="Spatafora J."/>
            <person name="Crous P."/>
            <person name="Grigoriev I."/>
        </authorList>
    </citation>
    <scope>NUCLEOTIDE SEQUENCE</scope>
    <source>
        <strain evidence="2">ATCC 36951</strain>
    </source>
</reference>
<dbReference type="Pfam" id="PF00135">
    <property type="entry name" value="COesterase"/>
    <property type="match status" value="1"/>
</dbReference>
<gene>
    <name evidence="2" type="ORF">M409DRAFT_38196</name>
</gene>
<evidence type="ECO:0000313" key="3">
    <source>
        <dbReference type="Proteomes" id="UP000799537"/>
    </source>
</evidence>